<organism evidence="1 2">
    <name type="scientific">Pseudonocardia xishanensis</name>
    <dbReference type="NCBI Taxonomy" id="630995"/>
    <lineage>
        <taxon>Bacteria</taxon>
        <taxon>Bacillati</taxon>
        <taxon>Actinomycetota</taxon>
        <taxon>Actinomycetes</taxon>
        <taxon>Pseudonocardiales</taxon>
        <taxon>Pseudonocardiaceae</taxon>
        <taxon>Pseudonocardia</taxon>
    </lineage>
</organism>
<gene>
    <name evidence="1" type="ORF">GCM10023175_25970</name>
</gene>
<dbReference type="EMBL" id="BAABGT010000032">
    <property type="protein sequence ID" value="GAA4545672.1"/>
    <property type="molecule type" value="Genomic_DNA"/>
</dbReference>
<evidence type="ECO:0000313" key="1">
    <source>
        <dbReference type="EMBL" id="GAA4545672.1"/>
    </source>
</evidence>
<protein>
    <submittedName>
        <fullName evidence="1">Uncharacterized protein</fullName>
    </submittedName>
</protein>
<evidence type="ECO:0000313" key="2">
    <source>
        <dbReference type="Proteomes" id="UP001501598"/>
    </source>
</evidence>
<reference evidence="2" key="1">
    <citation type="journal article" date="2019" name="Int. J. Syst. Evol. Microbiol.">
        <title>The Global Catalogue of Microorganisms (GCM) 10K type strain sequencing project: providing services to taxonomists for standard genome sequencing and annotation.</title>
        <authorList>
            <consortium name="The Broad Institute Genomics Platform"/>
            <consortium name="The Broad Institute Genome Sequencing Center for Infectious Disease"/>
            <person name="Wu L."/>
            <person name="Ma J."/>
        </authorList>
    </citation>
    <scope>NUCLEOTIDE SEQUENCE [LARGE SCALE GENOMIC DNA]</scope>
    <source>
        <strain evidence="2">JCM 17906</strain>
    </source>
</reference>
<proteinExistence type="predicted"/>
<dbReference type="RefSeq" id="WP_345416630.1">
    <property type="nucleotide sequence ID" value="NZ_BAABGT010000032.1"/>
</dbReference>
<dbReference type="Proteomes" id="UP001501598">
    <property type="component" value="Unassembled WGS sequence"/>
</dbReference>
<keyword evidence="2" id="KW-1185">Reference proteome</keyword>
<accession>A0ABP8RSL0</accession>
<sequence>MRIPCLDDRPPSPVIRRTLETSSPCSIEHAARALALPLEEVRAAVAVGLVRLDDDGMVIDLDEVAILPVRRSSHDGIDRRAGRVVNRGR</sequence>
<name>A0ABP8RSL0_9PSEU</name>
<comment type="caution">
    <text evidence="1">The sequence shown here is derived from an EMBL/GenBank/DDBJ whole genome shotgun (WGS) entry which is preliminary data.</text>
</comment>